<keyword evidence="3" id="KW-1185">Reference proteome</keyword>
<accession>A0ABX8DM20</accession>
<gene>
    <name evidence="2" type="ORF">KHX94_18835</name>
</gene>
<dbReference type="Proteomes" id="UP000676428">
    <property type="component" value="Chromosome"/>
</dbReference>
<dbReference type="Gene3D" id="1.10.260.40">
    <property type="entry name" value="lambda repressor-like DNA-binding domains"/>
    <property type="match status" value="1"/>
</dbReference>
<evidence type="ECO:0000259" key="1">
    <source>
        <dbReference type="PROSITE" id="PS50943"/>
    </source>
</evidence>
<dbReference type="Pfam" id="PF01381">
    <property type="entry name" value="HTH_3"/>
    <property type="match status" value="1"/>
</dbReference>
<dbReference type="EMBL" id="CP074572">
    <property type="protein sequence ID" value="QVK24942.1"/>
    <property type="molecule type" value="Genomic_DNA"/>
</dbReference>
<dbReference type="InterPro" id="IPR001387">
    <property type="entry name" value="Cro/C1-type_HTH"/>
</dbReference>
<protein>
    <submittedName>
        <fullName evidence="2">Helix-turn-helix transcriptional regulator</fullName>
    </submittedName>
</protein>
<dbReference type="PROSITE" id="PS50943">
    <property type="entry name" value="HTH_CROC1"/>
    <property type="match status" value="1"/>
</dbReference>
<dbReference type="CDD" id="cd00093">
    <property type="entry name" value="HTH_XRE"/>
    <property type="match status" value="1"/>
</dbReference>
<reference evidence="2 3" key="1">
    <citation type="journal article" date="2012" name="Int. J. Syst. Evol. Microbiol.">
        <title>Shewanella dokdonensis sp. nov., isolated from seawater.</title>
        <authorList>
            <person name="Sung H.R."/>
            <person name="Yoon J.H."/>
            <person name="Ghim S.Y."/>
        </authorList>
    </citation>
    <scope>NUCLEOTIDE SEQUENCE [LARGE SCALE GENOMIC DNA]</scope>
    <source>
        <strain evidence="2 3">DSM 23626</strain>
    </source>
</reference>
<dbReference type="InterPro" id="IPR010982">
    <property type="entry name" value="Lambda_DNA-bd_dom_sf"/>
</dbReference>
<feature type="domain" description="HTH cro/C1-type" evidence="1">
    <location>
        <begin position="13"/>
        <end position="68"/>
    </location>
</feature>
<proteinExistence type="predicted"/>
<organism evidence="2 3">
    <name type="scientific">Shewanella dokdonensis</name>
    <dbReference type="NCBI Taxonomy" id="712036"/>
    <lineage>
        <taxon>Bacteria</taxon>
        <taxon>Pseudomonadati</taxon>
        <taxon>Pseudomonadota</taxon>
        <taxon>Gammaproteobacteria</taxon>
        <taxon>Alteromonadales</taxon>
        <taxon>Shewanellaceae</taxon>
        <taxon>Shewanella</taxon>
    </lineage>
</organism>
<sequence length="75" mass="8251">MDKNDGLKGADLLKLGRKLRGMTQDEVASIYGVSRSTYQRWENGASAVSYDDLCAICVGVFKLELDNLRGMKHAA</sequence>
<evidence type="ECO:0000313" key="2">
    <source>
        <dbReference type="EMBL" id="QVK24942.1"/>
    </source>
</evidence>
<dbReference type="SUPFAM" id="SSF47413">
    <property type="entry name" value="lambda repressor-like DNA-binding domains"/>
    <property type="match status" value="1"/>
</dbReference>
<name>A0ABX8DM20_9GAMM</name>
<dbReference type="SMART" id="SM00530">
    <property type="entry name" value="HTH_XRE"/>
    <property type="match status" value="1"/>
</dbReference>
<evidence type="ECO:0000313" key="3">
    <source>
        <dbReference type="Proteomes" id="UP000676428"/>
    </source>
</evidence>